<reference evidence="1 2" key="1">
    <citation type="submission" date="2018-04" db="EMBL/GenBank/DDBJ databases">
        <title>Cupriavidus necator CR12 genome sequencing and assembly.</title>
        <authorList>
            <person name="Ben Fekih I."/>
            <person name="Mazhar H.S."/>
            <person name="Bello S.K."/>
            <person name="Rensing C."/>
        </authorList>
    </citation>
    <scope>NUCLEOTIDE SEQUENCE [LARGE SCALE GENOMIC DNA]</scope>
    <source>
        <strain evidence="1 2">CR12</strain>
    </source>
</reference>
<gene>
    <name evidence="1" type="ORF">DDK22_28845</name>
</gene>
<dbReference type="EMBL" id="QDHA01000084">
    <property type="protein sequence ID" value="RCJ05088.1"/>
    <property type="molecule type" value="Genomic_DNA"/>
</dbReference>
<organism evidence="1 2">
    <name type="scientific">Cupriavidus necator</name>
    <name type="common">Alcaligenes eutrophus</name>
    <name type="synonym">Ralstonia eutropha</name>
    <dbReference type="NCBI Taxonomy" id="106590"/>
    <lineage>
        <taxon>Bacteria</taxon>
        <taxon>Pseudomonadati</taxon>
        <taxon>Pseudomonadota</taxon>
        <taxon>Betaproteobacteria</taxon>
        <taxon>Burkholderiales</taxon>
        <taxon>Burkholderiaceae</taxon>
        <taxon>Cupriavidus</taxon>
    </lineage>
</organism>
<evidence type="ECO:0000313" key="1">
    <source>
        <dbReference type="EMBL" id="RCJ05088.1"/>
    </source>
</evidence>
<evidence type="ECO:0000313" key="2">
    <source>
        <dbReference type="Proteomes" id="UP000253501"/>
    </source>
</evidence>
<protein>
    <submittedName>
        <fullName evidence="1">Uncharacterized protein</fullName>
    </submittedName>
</protein>
<dbReference type="AlphaFoldDB" id="A0A367PB45"/>
<name>A0A367PB45_CUPNE</name>
<comment type="caution">
    <text evidence="1">The sequence shown here is derived from an EMBL/GenBank/DDBJ whole genome shotgun (WGS) entry which is preliminary data.</text>
</comment>
<dbReference type="RefSeq" id="WP_114134880.1">
    <property type="nucleotide sequence ID" value="NZ_CP068436.1"/>
</dbReference>
<sequence length="410" mass="40141">MLSDLALWRMYAAALASHAGVAGNDVFSVAGAATFSGLGNADAQVGNWCTYQLGDGIPVAAGAYAPHSGLFAAYWLCLSYLVESAAGQPALLRAAAGAGSLQADLARYRQAVRAWRPGPPMPAGVNAAANAMAPAALAPAQAHQALLAALGERVPALTAALNRCLLASQQEASDLNMAASLYAAGVVFRCPQYALDGWLAGLAAWRAAPAGGATAWSVSLPPAALAALAGAAPAAALPAAGSWPSFLGLQGAGGAAVAGAINAAPLAAMVEGAPNGLPDGVNGLDLSLGGFGVFALTPGSWFDAGLLDGGQAALPAGAPDFFGAAGALALLPTGAVIGYQPRIALRAGSPQQAQALAASLTRVGPFSVQGAAQDAPGAVACRGCNGTEVSFDDSGSDVPVLLGVISKPVS</sequence>
<accession>A0A367PB45</accession>
<dbReference type="Proteomes" id="UP000253501">
    <property type="component" value="Unassembled WGS sequence"/>
</dbReference>
<proteinExistence type="predicted"/>